<proteinExistence type="predicted"/>
<dbReference type="GO" id="GO:0005524">
    <property type="term" value="F:ATP binding"/>
    <property type="evidence" value="ECO:0007669"/>
    <property type="project" value="UniProtKB-KW"/>
</dbReference>
<keyword evidence="3" id="KW-0547">Nucleotide-binding</keyword>
<dbReference type="RefSeq" id="WP_385877047.1">
    <property type="nucleotide sequence ID" value="NZ_JBHLXE010000084.1"/>
</dbReference>
<dbReference type="Proteomes" id="UP001589758">
    <property type="component" value="Unassembled WGS sequence"/>
</dbReference>
<comment type="caution">
    <text evidence="3">The sequence shown here is derived from an EMBL/GenBank/DDBJ whole genome shotgun (WGS) entry which is preliminary data.</text>
</comment>
<accession>A0ABV6CAB4</accession>
<keyword evidence="1" id="KW-0472">Membrane</keyword>
<dbReference type="EMBL" id="JBHLXE010000084">
    <property type="protein sequence ID" value="MFC0179917.1"/>
    <property type="molecule type" value="Genomic_DNA"/>
</dbReference>
<organism evidence="3 4">
    <name type="scientific">Thorsellia kenyensis</name>
    <dbReference type="NCBI Taxonomy" id="1549888"/>
    <lineage>
        <taxon>Bacteria</taxon>
        <taxon>Pseudomonadati</taxon>
        <taxon>Pseudomonadota</taxon>
        <taxon>Gammaproteobacteria</taxon>
        <taxon>Enterobacterales</taxon>
        <taxon>Thorselliaceae</taxon>
        <taxon>Thorsellia</taxon>
    </lineage>
</organism>
<keyword evidence="1" id="KW-1133">Transmembrane helix</keyword>
<keyword evidence="3" id="KW-0067">ATP-binding</keyword>
<dbReference type="InterPro" id="IPR027417">
    <property type="entry name" value="P-loop_NTPase"/>
</dbReference>
<gene>
    <name evidence="3" type="ORF">ACFFIT_07430</name>
</gene>
<evidence type="ECO:0000313" key="4">
    <source>
        <dbReference type="Proteomes" id="UP001589758"/>
    </source>
</evidence>
<evidence type="ECO:0000313" key="3">
    <source>
        <dbReference type="EMBL" id="MFC0179917.1"/>
    </source>
</evidence>
<evidence type="ECO:0000256" key="1">
    <source>
        <dbReference type="SAM" id="Phobius"/>
    </source>
</evidence>
<reference evidence="3 4" key="1">
    <citation type="submission" date="2024-09" db="EMBL/GenBank/DDBJ databases">
        <authorList>
            <person name="Sun Q."/>
            <person name="Mori K."/>
        </authorList>
    </citation>
    <scope>NUCLEOTIDE SEQUENCE [LARGE SCALE GENOMIC DNA]</scope>
    <source>
        <strain evidence="3 4">CCM 8545</strain>
    </source>
</reference>
<feature type="domain" description="IstB-like ATP-binding" evidence="2">
    <location>
        <begin position="4"/>
        <end position="56"/>
    </location>
</feature>
<protein>
    <submittedName>
        <fullName evidence="3">ATP-binding protein</fullName>
    </submittedName>
</protein>
<sequence length="59" mass="6496">MDALKSLLLIEFIDERLNPILIGEPGLGKTMLVSGLGVIVLAQGLTVYYASIFHLFYID</sequence>
<feature type="transmembrane region" description="Helical" evidence="1">
    <location>
        <begin position="31"/>
        <end position="58"/>
    </location>
</feature>
<evidence type="ECO:0000259" key="2">
    <source>
        <dbReference type="Pfam" id="PF01695"/>
    </source>
</evidence>
<dbReference type="InterPro" id="IPR002611">
    <property type="entry name" value="IstB_ATP-bd"/>
</dbReference>
<dbReference type="Pfam" id="PF01695">
    <property type="entry name" value="IstB_IS21"/>
    <property type="match status" value="1"/>
</dbReference>
<keyword evidence="4" id="KW-1185">Reference proteome</keyword>
<dbReference type="SUPFAM" id="SSF52540">
    <property type="entry name" value="P-loop containing nucleoside triphosphate hydrolases"/>
    <property type="match status" value="1"/>
</dbReference>
<keyword evidence="1" id="KW-0812">Transmembrane</keyword>
<dbReference type="Gene3D" id="3.40.50.300">
    <property type="entry name" value="P-loop containing nucleotide triphosphate hydrolases"/>
    <property type="match status" value="1"/>
</dbReference>
<name>A0ABV6CAB4_9GAMM</name>